<sequence length="155" mass="17703">MKLAIIIEGIQNSGKTSTILHFVNQYQNRTLKQLRAGWQNLFINPLIFSTLKVNPYVISSSPSESGVKLGQRFQNYKGLPDILILAEQLNGKNQLDTEAFLINNGYNIIKHQINNINGSSDWERFDKSNKVLKLTNRSNEIMLDIINFIKINNII</sequence>
<organism evidence="1 2">
    <name type="scientific">Chryseobacterium takakiae</name>
    <dbReference type="NCBI Taxonomy" id="1302685"/>
    <lineage>
        <taxon>Bacteria</taxon>
        <taxon>Pseudomonadati</taxon>
        <taxon>Bacteroidota</taxon>
        <taxon>Flavobacteriia</taxon>
        <taxon>Flavobacteriales</taxon>
        <taxon>Weeksellaceae</taxon>
        <taxon>Chryseobacterium group</taxon>
        <taxon>Chryseobacterium</taxon>
    </lineage>
</organism>
<evidence type="ECO:0000313" key="2">
    <source>
        <dbReference type="Proteomes" id="UP000184236"/>
    </source>
</evidence>
<proteinExistence type="predicted"/>
<evidence type="ECO:0000313" key="1">
    <source>
        <dbReference type="EMBL" id="SHF22424.1"/>
    </source>
</evidence>
<dbReference type="RefSeq" id="WP_143149916.1">
    <property type="nucleotide sequence ID" value="NZ_FQVO01000011.1"/>
</dbReference>
<dbReference type="STRING" id="1302685.SAMN05444408_11156"/>
<name>A0A1M4ZWU6_9FLAO</name>
<keyword evidence="2" id="KW-1185">Reference proteome</keyword>
<reference evidence="2" key="1">
    <citation type="submission" date="2016-11" db="EMBL/GenBank/DDBJ databases">
        <authorList>
            <person name="Varghese N."/>
            <person name="Submissions S."/>
        </authorList>
    </citation>
    <scope>NUCLEOTIDE SEQUENCE [LARGE SCALE GENOMIC DNA]</scope>
    <source>
        <strain evidence="2">DSM 26898</strain>
    </source>
</reference>
<dbReference type="Proteomes" id="UP000184236">
    <property type="component" value="Unassembled WGS sequence"/>
</dbReference>
<evidence type="ECO:0008006" key="3">
    <source>
        <dbReference type="Google" id="ProtNLM"/>
    </source>
</evidence>
<gene>
    <name evidence="1" type="ORF">SAMN05444408_11156</name>
</gene>
<accession>A0A1M4ZWU6</accession>
<dbReference type="OrthoDB" id="1256826at2"/>
<protein>
    <recommendedName>
        <fullName evidence="3">Thymidylate kinase</fullName>
    </recommendedName>
</protein>
<dbReference type="AlphaFoldDB" id="A0A1M4ZWU6"/>
<dbReference type="EMBL" id="FQVO01000011">
    <property type="protein sequence ID" value="SHF22424.1"/>
    <property type="molecule type" value="Genomic_DNA"/>
</dbReference>